<comment type="subunit">
    <text evidence="2 4">Homodimer.</text>
</comment>
<keyword evidence="6" id="KW-1185">Reference proteome</keyword>
<dbReference type="GO" id="GO:0009699">
    <property type="term" value="P:phenylpropanoid biosynthetic process"/>
    <property type="evidence" value="ECO:0007669"/>
    <property type="project" value="UniProtKB-ARBA"/>
</dbReference>
<keyword evidence="4" id="KW-0052">Apoplast</keyword>
<feature type="signal peptide" evidence="4">
    <location>
        <begin position="1"/>
        <end position="24"/>
    </location>
</feature>
<accession>A0A9R1WJC7</accession>
<proteinExistence type="inferred from homology"/>
<organism evidence="5 6">
    <name type="scientific">Lactuca sativa</name>
    <name type="common">Garden lettuce</name>
    <dbReference type="NCBI Taxonomy" id="4236"/>
    <lineage>
        <taxon>Eukaryota</taxon>
        <taxon>Viridiplantae</taxon>
        <taxon>Streptophyta</taxon>
        <taxon>Embryophyta</taxon>
        <taxon>Tracheophyta</taxon>
        <taxon>Spermatophyta</taxon>
        <taxon>Magnoliopsida</taxon>
        <taxon>eudicotyledons</taxon>
        <taxon>Gunneridae</taxon>
        <taxon>Pentapetalae</taxon>
        <taxon>asterids</taxon>
        <taxon>campanulids</taxon>
        <taxon>Asterales</taxon>
        <taxon>Asteraceae</taxon>
        <taxon>Cichorioideae</taxon>
        <taxon>Cichorieae</taxon>
        <taxon>Lactucinae</taxon>
        <taxon>Lactuca</taxon>
    </lineage>
</organism>
<evidence type="ECO:0000313" key="6">
    <source>
        <dbReference type="Proteomes" id="UP000235145"/>
    </source>
</evidence>
<gene>
    <name evidence="5" type="ORF">LSAT_V11C100023840</name>
</gene>
<dbReference type="PANTHER" id="PTHR21495">
    <property type="entry name" value="NUCLEOPORIN-RELATED"/>
    <property type="match status" value="1"/>
</dbReference>
<dbReference type="GO" id="GO:0048046">
    <property type="term" value="C:apoplast"/>
    <property type="evidence" value="ECO:0007669"/>
    <property type="project" value="UniProtKB-SubCell"/>
</dbReference>
<dbReference type="EMBL" id="NBSK02000001">
    <property type="protein sequence ID" value="KAJ0224879.1"/>
    <property type="molecule type" value="Genomic_DNA"/>
</dbReference>
<keyword evidence="4" id="KW-0732">Signal</keyword>
<dbReference type="Proteomes" id="UP000235145">
    <property type="component" value="Unassembled WGS sequence"/>
</dbReference>
<dbReference type="Gene3D" id="2.40.480.10">
    <property type="entry name" value="Allene oxide cyclase-like"/>
    <property type="match status" value="1"/>
</dbReference>
<evidence type="ECO:0000256" key="2">
    <source>
        <dbReference type="ARBA" id="ARBA00011738"/>
    </source>
</evidence>
<feature type="chain" id="PRO_5040533758" description="Dirigent protein" evidence="4">
    <location>
        <begin position="25"/>
        <end position="191"/>
    </location>
</feature>
<comment type="similarity">
    <text evidence="1 4">Belongs to the plant dirigent protein family.</text>
</comment>
<evidence type="ECO:0000313" key="5">
    <source>
        <dbReference type="EMBL" id="KAJ0224879.1"/>
    </source>
</evidence>
<dbReference type="InterPro" id="IPR004265">
    <property type="entry name" value="Dirigent"/>
</dbReference>
<evidence type="ECO:0000256" key="4">
    <source>
        <dbReference type="RuleBase" id="RU363099"/>
    </source>
</evidence>
<protein>
    <recommendedName>
        <fullName evidence="4">Dirigent protein</fullName>
    </recommendedName>
</protein>
<sequence>MAQSLHKQKYTILTLFLFLFLLHGESQKFSRNLSSKTLGFKKQKLSHLHFYFHDIVSGDQATAFRVAQSAITNTSSTGFGFMAMMDNPLTVSPERTSKMVGRAQGFYASADLRESALLMVMNYVFSEGKYNGSTLSILGRNEVFTTVREMPIVGGSGIFRFACGYVLAKTQFFNITNGDTVVEYDVYVQHY</sequence>
<dbReference type="Pfam" id="PF03018">
    <property type="entry name" value="Dirigent"/>
    <property type="match status" value="1"/>
</dbReference>
<keyword evidence="3 4" id="KW-0964">Secreted</keyword>
<name>A0A9R1WJC7_LACSA</name>
<comment type="function">
    <text evidence="4">Dirigent proteins impart stereoselectivity on the phenoxy radical-coupling reaction, yielding optically active lignans from two molecules of coniferyl alcohol in the biosynthesis of lignans, flavonolignans, and alkaloids and thus plays a central role in plant secondary metabolism.</text>
</comment>
<dbReference type="AlphaFoldDB" id="A0A9R1WJC7"/>
<dbReference type="OrthoDB" id="1864232at2759"/>
<comment type="subcellular location">
    <subcellularLocation>
        <location evidence="4">Secreted</location>
        <location evidence="4">Extracellular space</location>
        <location evidence="4">Apoplast</location>
    </subcellularLocation>
</comment>
<evidence type="ECO:0000256" key="1">
    <source>
        <dbReference type="ARBA" id="ARBA00010746"/>
    </source>
</evidence>
<dbReference type="Gramene" id="rna-gnl|WGS:NBSK|LSAT_1X60240_mrna">
    <property type="protein sequence ID" value="cds-PLY82252.1"/>
    <property type="gene ID" value="gene-LSAT_1X60240"/>
</dbReference>
<comment type="caution">
    <text evidence="5">The sequence shown here is derived from an EMBL/GenBank/DDBJ whole genome shotgun (WGS) entry which is preliminary data.</text>
</comment>
<reference evidence="5 6" key="1">
    <citation type="journal article" date="2017" name="Nat. Commun.">
        <title>Genome assembly with in vitro proximity ligation data and whole-genome triplication in lettuce.</title>
        <authorList>
            <person name="Reyes-Chin-Wo S."/>
            <person name="Wang Z."/>
            <person name="Yang X."/>
            <person name="Kozik A."/>
            <person name="Arikit S."/>
            <person name="Song C."/>
            <person name="Xia L."/>
            <person name="Froenicke L."/>
            <person name="Lavelle D.O."/>
            <person name="Truco M.J."/>
            <person name="Xia R."/>
            <person name="Zhu S."/>
            <person name="Xu C."/>
            <person name="Xu H."/>
            <person name="Xu X."/>
            <person name="Cox K."/>
            <person name="Korf I."/>
            <person name="Meyers B.C."/>
            <person name="Michelmore R.W."/>
        </authorList>
    </citation>
    <scope>NUCLEOTIDE SEQUENCE [LARGE SCALE GENOMIC DNA]</scope>
    <source>
        <strain evidence="6">cv. Salinas</strain>
        <tissue evidence="5">Seedlings</tissue>
    </source>
</reference>
<dbReference type="InterPro" id="IPR044859">
    <property type="entry name" value="Allene_oxi_cyc_Dirigent"/>
</dbReference>
<evidence type="ECO:0000256" key="3">
    <source>
        <dbReference type="ARBA" id="ARBA00022525"/>
    </source>
</evidence>